<dbReference type="GO" id="GO:0016538">
    <property type="term" value="F:cyclin-dependent protein serine/threonine kinase regulator activity"/>
    <property type="evidence" value="ECO:0007669"/>
    <property type="project" value="InterPro"/>
</dbReference>
<dbReference type="SMART" id="SM01084">
    <property type="entry name" value="CKS"/>
    <property type="match status" value="1"/>
</dbReference>
<dbReference type="GO" id="GO:0051301">
    <property type="term" value="P:cell division"/>
    <property type="evidence" value="ECO:0007669"/>
    <property type="project" value="UniProtKB-UniRule"/>
</dbReference>
<gene>
    <name evidence="5" type="ORF">LPJ61_003844</name>
</gene>
<evidence type="ECO:0000256" key="4">
    <source>
        <dbReference type="RuleBase" id="RU311113"/>
    </source>
</evidence>
<evidence type="ECO:0000256" key="3">
    <source>
        <dbReference type="ARBA" id="ARBA00023306"/>
    </source>
</evidence>
<evidence type="ECO:0000313" key="5">
    <source>
        <dbReference type="EMBL" id="KAJ1728804.1"/>
    </source>
</evidence>
<keyword evidence="2 4" id="KW-0132">Cell division</keyword>
<reference evidence="5" key="1">
    <citation type="submission" date="2022-07" db="EMBL/GenBank/DDBJ databases">
        <title>Phylogenomic reconstructions and comparative analyses of Kickxellomycotina fungi.</title>
        <authorList>
            <person name="Reynolds N.K."/>
            <person name="Stajich J.E."/>
            <person name="Barry K."/>
            <person name="Grigoriev I.V."/>
            <person name="Crous P."/>
            <person name="Smith M.E."/>
        </authorList>
    </citation>
    <scope>NUCLEOTIDE SEQUENCE</scope>
    <source>
        <strain evidence="5">BCRC 34381</strain>
    </source>
</reference>
<name>A0A9W7YC86_9FUNG</name>
<accession>A0A9W7YC86</accession>
<comment type="function">
    <text evidence="4">Binds to the catalytic subunit of the cyclin dependent kinases and is essential for their biological function.</text>
</comment>
<proteinExistence type="inferred from homology"/>
<sequence length="122" mass="14557">MLTFKSGKNGDSQLKLTYEQQKIADIEYYSHEIHYSDRYNDDVSEYRHVSLPGGLRKYLPEPPRLMEEKEWRALGVQQSPGWVHYMVHEPEPHVLLFKREKDYQLKYPLRGVSRPALQLRKP</sequence>
<dbReference type="PRINTS" id="PR00296">
    <property type="entry name" value="CYCLINKINASE"/>
</dbReference>
<protein>
    <recommendedName>
        <fullName evidence="4">Cyclin-dependent kinases regulatory subunit</fullName>
    </recommendedName>
</protein>
<dbReference type="InterPro" id="IPR000789">
    <property type="entry name" value="Cyclin-dep_kinase_reg-sub"/>
</dbReference>
<evidence type="ECO:0000256" key="1">
    <source>
        <dbReference type="ARBA" id="ARBA00007782"/>
    </source>
</evidence>
<dbReference type="Gene3D" id="3.30.170.10">
    <property type="entry name" value="Cyclin-dependent kinase, regulatory subunit"/>
    <property type="match status" value="1"/>
</dbReference>
<dbReference type="PROSITE" id="PS00945">
    <property type="entry name" value="CKS_2"/>
    <property type="match status" value="1"/>
</dbReference>
<dbReference type="Pfam" id="PF01111">
    <property type="entry name" value="CKS"/>
    <property type="match status" value="1"/>
</dbReference>
<dbReference type="EMBL" id="JANBOI010000736">
    <property type="protein sequence ID" value="KAJ1728804.1"/>
    <property type="molecule type" value="Genomic_DNA"/>
</dbReference>
<dbReference type="PANTHER" id="PTHR23415">
    <property type="entry name" value="CYCLIN-DEPENDENT KINASES REGULATORY SUBUNIT/60S RIBOSOME SUBUNIT BIOGENESIS PROTEIN NIP7"/>
    <property type="match status" value="1"/>
</dbReference>
<dbReference type="SUPFAM" id="SSF55637">
    <property type="entry name" value="Cell cycle regulatory proteins"/>
    <property type="match status" value="1"/>
</dbReference>
<comment type="similarity">
    <text evidence="1 4">Belongs to the CKS family.</text>
</comment>
<dbReference type="OrthoDB" id="440676at2759"/>
<comment type="caution">
    <text evidence="5">The sequence shown here is derived from an EMBL/GenBank/DDBJ whole genome shotgun (WGS) entry which is preliminary data.</text>
</comment>
<keyword evidence="6" id="KW-1185">Reference proteome</keyword>
<dbReference type="AlphaFoldDB" id="A0A9W7YC86"/>
<evidence type="ECO:0000256" key="2">
    <source>
        <dbReference type="ARBA" id="ARBA00022618"/>
    </source>
</evidence>
<organism evidence="5 6">
    <name type="scientific">Coemansia biformis</name>
    <dbReference type="NCBI Taxonomy" id="1286918"/>
    <lineage>
        <taxon>Eukaryota</taxon>
        <taxon>Fungi</taxon>
        <taxon>Fungi incertae sedis</taxon>
        <taxon>Zoopagomycota</taxon>
        <taxon>Kickxellomycotina</taxon>
        <taxon>Kickxellomycetes</taxon>
        <taxon>Kickxellales</taxon>
        <taxon>Kickxellaceae</taxon>
        <taxon>Coemansia</taxon>
    </lineage>
</organism>
<keyword evidence="3 4" id="KW-0131">Cell cycle</keyword>
<evidence type="ECO:0000313" key="6">
    <source>
        <dbReference type="Proteomes" id="UP001143981"/>
    </source>
</evidence>
<dbReference type="FunFam" id="3.30.170.10:FF:000001">
    <property type="entry name" value="Cyclin-dependent kinases regulatory subunit"/>
    <property type="match status" value="1"/>
</dbReference>
<dbReference type="InterPro" id="IPR036858">
    <property type="entry name" value="Cyclin-dep_kinase_reg-sub_sf"/>
</dbReference>
<dbReference type="Proteomes" id="UP001143981">
    <property type="component" value="Unassembled WGS sequence"/>
</dbReference>